<name>A0A7X5TY46_9MYCO</name>
<keyword evidence="2" id="KW-1185">Reference proteome</keyword>
<dbReference type="EMBL" id="JAANOW010000001">
    <property type="protein sequence ID" value="NIH94913.1"/>
    <property type="molecule type" value="Genomic_DNA"/>
</dbReference>
<proteinExistence type="predicted"/>
<comment type="caution">
    <text evidence="1">The sequence shown here is derived from an EMBL/GenBank/DDBJ whole genome shotgun (WGS) entry which is preliminary data.</text>
</comment>
<dbReference type="AlphaFoldDB" id="A0A7X5TY46"/>
<dbReference type="Proteomes" id="UP000547444">
    <property type="component" value="Unassembled WGS sequence"/>
</dbReference>
<reference evidence="1 2" key="1">
    <citation type="submission" date="2020-03" db="EMBL/GenBank/DDBJ databases">
        <title>Sequencing the genomes of 1000 actinobacteria strains.</title>
        <authorList>
            <person name="Klenk H.-P."/>
        </authorList>
    </citation>
    <scope>NUCLEOTIDE SEQUENCE [LARGE SCALE GENOMIC DNA]</scope>
    <source>
        <strain evidence="1 2">DSM 44556</strain>
    </source>
</reference>
<protein>
    <submittedName>
        <fullName evidence="1">Uncharacterized protein</fullName>
    </submittedName>
</protein>
<gene>
    <name evidence="1" type="ORF">FHU31_001869</name>
</gene>
<evidence type="ECO:0000313" key="1">
    <source>
        <dbReference type="EMBL" id="NIH94913.1"/>
    </source>
</evidence>
<evidence type="ECO:0000313" key="2">
    <source>
        <dbReference type="Proteomes" id="UP000547444"/>
    </source>
</evidence>
<accession>A0A7X5TY46</accession>
<sequence>MMLSVGEQRGRWIEATKHVAAGSWDNIRCPANDDEFLEIHVSEWRSDPEAPTMHEYRLRCPRCGAENFMHGPQKYSPKG</sequence>
<organism evidence="1 2">
    <name type="scientific">Mycolicibacterium fluoranthenivorans</name>
    <dbReference type="NCBI Taxonomy" id="258505"/>
    <lineage>
        <taxon>Bacteria</taxon>
        <taxon>Bacillati</taxon>
        <taxon>Actinomycetota</taxon>
        <taxon>Actinomycetes</taxon>
        <taxon>Mycobacteriales</taxon>
        <taxon>Mycobacteriaceae</taxon>
        <taxon>Mycolicibacterium</taxon>
    </lineage>
</organism>